<keyword evidence="3" id="KW-0560">Oxidoreductase</keyword>
<name>J4V323_9GAMM</name>
<evidence type="ECO:0000313" key="4">
    <source>
        <dbReference type="Proteomes" id="UP000010116"/>
    </source>
</evidence>
<dbReference type="InterPro" id="IPR005097">
    <property type="entry name" value="Sacchrp_dh_NADP-bd"/>
</dbReference>
<dbReference type="InterPro" id="IPR051276">
    <property type="entry name" value="Saccharopine_DH-like_oxidrdct"/>
</dbReference>
<reference evidence="3 4" key="1">
    <citation type="journal article" date="2012" name="ISME J.">
        <title>Genomic insights to SAR86, an abundant and uncultivated marine bacterial lineage.</title>
        <authorList>
            <person name="Dupont C.L."/>
            <person name="Rusch D.B."/>
            <person name="Yooseph S."/>
            <person name="Lombardo M.J."/>
            <person name="Richter R.A."/>
            <person name="Valas R."/>
            <person name="Novotny M."/>
            <person name="Yee-Greenbaum J."/>
            <person name="Selengut J.D."/>
            <person name="Haft D.H."/>
            <person name="Halpern A.L."/>
            <person name="Lasken R.S."/>
            <person name="Nealson K."/>
            <person name="Friedman R."/>
            <person name="Venter J.C."/>
        </authorList>
    </citation>
    <scope>NUCLEOTIDE SEQUENCE [LARGE SCALE GENOMIC DNA]</scope>
</reference>
<evidence type="ECO:0000313" key="3">
    <source>
        <dbReference type="EMBL" id="EJP72942.1"/>
    </source>
</evidence>
<dbReference type="HOGENOM" id="CLU_031002_0_2_6"/>
<dbReference type="GO" id="GO:0009247">
    <property type="term" value="P:glycolipid biosynthetic process"/>
    <property type="evidence" value="ECO:0007669"/>
    <property type="project" value="TreeGrafter"/>
</dbReference>
<protein>
    <submittedName>
        <fullName evidence="3">Saccharopine dehydrogenase</fullName>
        <ecNumber evidence="3">1.5.1.7</ecNumber>
    </submittedName>
</protein>
<dbReference type="PANTHER" id="PTHR12286">
    <property type="entry name" value="SACCHAROPINE DEHYDROGENASE-LIKE OXIDOREDUCTASE"/>
    <property type="match status" value="1"/>
</dbReference>
<dbReference type="Pfam" id="PF03435">
    <property type="entry name" value="Sacchrp_dh_NADP"/>
    <property type="match status" value="1"/>
</dbReference>
<dbReference type="EC" id="1.5.1.7" evidence="3"/>
<dbReference type="SUPFAM" id="SSF51735">
    <property type="entry name" value="NAD(P)-binding Rossmann-fold domains"/>
    <property type="match status" value="1"/>
</dbReference>
<dbReference type="InterPro" id="IPR036291">
    <property type="entry name" value="NAD(P)-bd_dom_sf"/>
</dbReference>
<dbReference type="GO" id="GO:0004754">
    <property type="term" value="F:saccharopine dehydrogenase (NAD+, L-lysine-forming) activity"/>
    <property type="evidence" value="ECO:0007669"/>
    <property type="project" value="UniProtKB-EC"/>
</dbReference>
<dbReference type="Proteomes" id="UP000010116">
    <property type="component" value="Unassembled WGS sequence"/>
</dbReference>
<feature type="domain" description="Saccharopine dehydrogenase NADP binding" evidence="2">
    <location>
        <begin position="10"/>
        <end position="137"/>
    </location>
</feature>
<sequence>MDRIDKNIDVVILGASGYTGKIVYEYFLDRYKDSSLVFAIAGRNIKKLEDVQSSLNDQGNTKILRIDTDSNEDIENLVKSTKCVLTTVGPYQLYGSKLVEACAKHGTDYVDLCGEPGWMHEMITSHKNLAQSSGARIVFSCGFDSIPFDLGVWFVQQEALKQKGKTSNHVRARVRAMNGQFSGGTIASLGATMAKLKTNPELFAVLANPFSLSEGFEGPEQPKDNKPIYDDAMQSWVAPFFMAPINTKNVHRTNYLLDHIYGEDFQYNEMWATGDGEAGQQMAAGVASANPFGGGEGTPQPGEGPTREQRENGNYDVVFYADFDDESITASVAGDMDPGYGSTSKMIAESALCLLDQAKDVPGGIYTPGSCMAEVLINRLEDNAGLTFKVE</sequence>
<feature type="region of interest" description="Disordered" evidence="1">
    <location>
        <begin position="287"/>
        <end position="311"/>
    </location>
</feature>
<accession>J4V323</accession>
<evidence type="ECO:0000256" key="1">
    <source>
        <dbReference type="SAM" id="MobiDB-lite"/>
    </source>
</evidence>
<dbReference type="Gene3D" id="3.40.50.720">
    <property type="entry name" value="NAD(P)-binding Rossmann-like Domain"/>
    <property type="match status" value="1"/>
</dbReference>
<proteinExistence type="predicted"/>
<organism evidence="3 4">
    <name type="scientific">SAR86 cluster bacterium SAR86B</name>
    <dbReference type="NCBI Taxonomy" id="1123867"/>
    <lineage>
        <taxon>Bacteria</taxon>
        <taxon>Pseudomonadati</taxon>
        <taxon>Pseudomonadota</taxon>
        <taxon>Gammaproteobacteria</taxon>
        <taxon>SAR86 cluster</taxon>
    </lineage>
</organism>
<gene>
    <name evidence="3" type="primary">lys1</name>
    <name evidence="3" type="ORF">NT02SARS_0756</name>
</gene>
<dbReference type="GO" id="GO:0005886">
    <property type="term" value="C:plasma membrane"/>
    <property type="evidence" value="ECO:0007669"/>
    <property type="project" value="TreeGrafter"/>
</dbReference>
<evidence type="ECO:0000259" key="2">
    <source>
        <dbReference type="Pfam" id="PF03435"/>
    </source>
</evidence>
<dbReference type="EMBL" id="JH611185">
    <property type="protein sequence ID" value="EJP72942.1"/>
    <property type="molecule type" value="Genomic_DNA"/>
</dbReference>
<dbReference type="AlphaFoldDB" id="J4V323"/>
<dbReference type="PANTHER" id="PTHR12286:SF5">
    <property type="entry name" value="SACCHAROPINE DEHYDROGENASE-LIKE OXIDOREDUCTASE"/>
    <property type="match status" value="1"/>
</dbReference>